<dbReference type="InterPro" id="IPR005467">
    <property type="entry name" value="His_kinase_dom"/>
</dbReference>
<dbReference type="Pfam" id="PF08448">
    <property type="entry name" value="PAS_4"/>
    <property type="match status" value="1"/>
</dbReference>
<reference evidence="9 10" key="1">
    <citation type="submission" date="2012-02" db="EMBL/GenBank/DDBJ databases">
        <title>Complete genome sequence of Actinoplanes missouriensis 431 (= NBRC 102363).</title>
        <authorList>
            <person name="Ohnishi Y."/>
            <person name="Ishikawa J."/>
            <person name="Sekine M."/>
            <person name="Hosoyama A."/>
            <person name="Harada T."/>
            <person name="Narita H."/>
            <person name="Hata T."/>
            <person name="Konno Y."/>
            <person name="Tutikane K."/>
            <person name="Fujita N."/>
            <person name="Horinouchi S."/>
            <person name="Hayakawa M."/>
        </authorList>
    </citation>
    <scope>NUCLEOTIDE SEQUENCE [LARGE SCALE GENOMIC DNA]</scope>
    <source>
        <strain evidence="10">ATCC 14538 / DSM 43046 / CBS 188.64 / JCM 3121 / NBRC 102363 / NCIMB 12654 / NRRL B-3342 / UNCC 431</strain>
    </source>
</reference>
<dbReference type="Pfam" id="PF01590">
    <property type="entry name" value="GAF"/>
    <property type="match status" value="1"/>
</dbReference>
<dbReference type="Pfam" id="PF00512">
    <property type="entry name" value="HisKA"/>
    <property type="match status" value="1"/>
</dbReference>
<dbReference type="PANTHER" id="PTHR43547">
    <property type="entry name" value="TWO-COMPONENT HISTIDINE KINASE"/>
    <property type="match status" value="1"/>
</dbReference>
<dbReference type="SUPFAM" id="SSF55874">
    <property type="entry name" value="ATPase domain of HSP90 chaperone/DNA topoisomerase II/histidine kinase"/>
    <property type="match status" value="1"/>
</dbReference>
<evidence type="ECO:0000256" key="6">
    <source>
        <dbReference type="ARBA" id="ARBA00023012"/>
    </source>
</evidence>
<dbReference type="InterPro" id="IPR003594">
    <property type="entry name" value="HATPase_dom"/>
</dbReference>
<accession>I0H8F4</accession>
<dbReference type="InterPro" id="IPR003661">
    <property type="entry name" value="HisK_dim/P_dom"/>
</dbReference>
<sequence length="510" mass="54812">MTRSAADRLAALTARGAHAACGVIHLIDGRNLRLVGGHHLPSGFEAMQQVPVTATVAGVILRTGFPVVISDVDRDDRVPPDAPVRAVGLRCFAGYPVRDPNGAITGTCSVMDYQPRQWTPDELTALDDGAQACTAFVAELRAHETEYRQRMFRDTLLESLDTGVAACDADGRLVLVNRSLRERFGTEQVQGTVEQWARGLPLTTPEGAPIDVTRLPLLLALGGADARGAEYVLHRPDGTRRRLIVNGHPITSGRGRSLGAVAVVHDVTEARRAEQLQRELARSKDEYLNLVGHELRTPVTIIGSYLELLGESDPESPATELLPMIAAARRGSERLRRLVEALLDLSAFDAGRNPLQVTEIDLAGLVASAVGDTASRAVVKNLAVHRSGPDRLPLRGDPRRLTQLVTAVLDNAITYTPGGGTITVTVAASATTACLDVVDTGLGIPEHERPHVFDRFFRGAVTTELAIAGAGLGLSIAKLIVERHQGVITVTPNEQRQGTRVHIELPRWPS</sequence>
<keyword evidence="4" id="KW-0597">Phosphoprotein</keyword>
<dbReference type="Gene3D" id="3.30.450.20">
    <property type="entry name" value="PAS domain"/>
    <property type="match status" value="1"/>
</dbReference>
<dbReference type="Proteomes" id="UP000007882">
    <property type="component" value="Chromosome"/>
</dbReference>
<dbReference type="KEGG" id="ams:AMIS_40710"/>
<name>I0H8F4_ACTM4</name>
<feature type="domain" description="Histidine kinase" evidence="7">
    <location>
        <begin position="290"/>
        <end position="509"/>
    </location>
</feature>
<dbReference type="CDD" id="cd00082">
    <property type="entry name" value="HisKA"/>
    <property type="match status" value="1"/>
</dbReference>
<dbReference type="Gene3D" id="1.10.287.130">
    <property type="match status" value="1"/>
</dbReference>
<keyword evidence="5 9" id="KW-0418">Kinase</keyword>
<dbReference type="SUPFAM" id="SSF55785">
    <property type="entry name" value="PYP-like sensor domain (PAS domain)"/>
    <property type="match status" value="1"/>
</dbReference>
<gene>
    <name evidence="9" type="ordered locus">AMIS_40710</name>
</gene>
<dbReference type="GO" id="GO:0005886">
    <property type="term" value="C:plasma membrane"/>
    <property type="evidence" value="ECO:0007669"/>
    <property type="project" value="UniProtKB-SubCell"/>
</dbReference>
<evidence type="ECO:0000256" key="5">
    <source>
        <dbReference type="ARBA" id="ARBA00022777"/>
    </source>
</evidence>
<dbReference type="InterPro" id="IPR003018">
    <property type="entry name" value="GAF"/>
</dbReference>
<evidence type="ECO:0000256" key="4">
    <source>
        <dbReference type="ARBA" id="ARBA00022553"/>
    </source>
</evidence>
<dbReference type="SMART" id="SM00086">
    <property type="entry name" value="PAC"/>
    <property type="match status" value="1"/>
</dbReference>
<evidence type="ECO:0000313" key="10">
    <source>
        <dbReference type="Proteomes" id="UP000007882"/>
    </source>
</evidence>
<dbReference type="InterPro" id="IPR035965">
    <property type="entry name" value="PAS-like_dom_sf"/>
</dbReference>
<dbReference type="Gene3D" id="3.30.450.40">
    <property type="match status" value="1"/>
</dbReference>
<dbReference type="CDD" id="cd00075">
    <property type="entry name" value="HATPase"/>
    <property type="match status" value="1"/>
</dbReference>
<dbReference type="STRING" id="512565.AMIS_40710"/>
<proteinExistence type="predicted"/>
<evidence type="ECO:0000313" key="9">
    <source>
        <dbReference type="EMBL" id="BAL89291.1"/>
    </source>
</evidence>
<dbReference type="Gene3D" id="3.30.565.10">
    <property type="entry name" value="Histidine kinase-like ATPase, C-terminal domain"/>
    <property type="match status" value="1"/>
</dbReference>
<protein>
    <recommendedName>
        <fullName evidence="3">histidine kinase</fullName>
        <ecNumber evidence="3">2.7.13.3</ecNumber>
    </recommendedName>
</protein>
<comment type="subcellular location">
    <subcellularLocation>
        <location evidence="2">Cell membrane</location>
    </subcellularLocation>
</comment>
<dbReference type="InterPro" id="IPR004358">
    <property type="entry name" value="Sig_transdc_His_kin-like_C"/>
</dbReference>
<dbReference type="EC" id="2.7.13.3" evidence="3"/>
<evidence type="ECO:0000259" key="8">
    <source>
        <dbReference type="PROSITE" id="PS50113"/>
    </source>
</evidence>
<dbReference type="InterPro" id="IPR000700">
    <property type="entry name" value="PAS-assoc_C"/>
</dbReference>
<dbReference type="InterPro" id="IPR001610">
    <property type="entry name" value="PAC"/>
</dbReference>
<dbReference type="GO" id="GO:0000155">
    <property type="term" value="F:phosphorelay sensor kinase activity"/>
    <property type="evidence" value="ECO:0007669"/>
    <property type="project" value="InterPro"/>
</dbReference>
<dbReference type="AlphaFoldDB" id="I0H8F4"/>
<dbReference type="InterPro" id="IPR036890">
    <property type="entry name" value="HATPase_C_sf"/>
</dbReference>
<dbReference type="NCBIfam" id="TIGR00229">
    <property type="entry name" value="sensory_box"/>
    <property type="match status" value="1"/>
</dbReference>
<dbReference type="InterPro" id="IPR013656">
    <property type="entry name" value="PAS_4"/>
</dbReference>
<dbReference type="eggNOG" id="COG5002">
    <property type="taxonomic scope" value="Bacteria"/>
</dbReference>
<dbReference type="SUPFAM" id="SSF47384">
    <property type="entry name" value="Homodimeric domain of signal transducing histidine kinase"/>
    <property type="match status" value="1"/>
</dbReference>
<dbReference type="SMART" id="SM00387">
    <property type="entry name" value="HATPase_c"/>
    <property type="match status" value="1"/>
</dbReference>
<dbReference type="SMART" id="SM00388">
    <property type="entry name" value="HisKA"/>
    <property type="match status" value="1"/>
</dbReference>
<dbReference type="CDD" id="cd00130">
    <property type="entry name" value="PAS"/>
    <property type="match status" value="1"/>
</dbReference>
<dbReference type="PANTHER" id="PTHR43547:SF2">
    <property type="entry name" value="HYBRID SIGNAL TRANSDUCTION HISTIDINE KINASE C"/>
    <property type="match status" value="1"/>
</dbReference>
<organism evidence="9 10">
    <name type="scientific">Actinoplanes missouriensis (strain ATCC 14538 / DSM 43046 / CBS 188.64 / JCM 3121 / NBRC 102363 / NCIMB 12654 / NRRL B-3342 / UNCC 431)</name>
    <dbReference type="NCBI Taxonomy" id="512565"/>
    <lineage>
        <taxon>Bacteria</taxon>
        <taxon>Bacillati</taxon>
        <taxon>Actinomycetota</taxon>
        <taxon>Actinomycetes</taxon>
        <taxon>Micromonosporales</taxon>
        <taxon>Micromonosporaceae</taxon>
        <taxon>Actinoplanes</taxon>
    </lineage>
</organism>
<feature type="domain" description="PAC" evidence="8">
    <location>
        <begin position="227"/>
        <end position="279"/>
    </location>
</feature>
<evidence type="ECO:0000259" key="7">
    <source>
        <dbReference type="PROSITE" id="PS50109"/>
    </source>
</evidence>
<dbReference type="SUPFAM" id="SSF55781">
    <property type="entry name" value="GAF domain-like"/>
    <property type="match status" value="1"/>
</dbReference>
<evidence type="ECO:0000256" key="3">
    <source>
        <dbReference type="ARBA" id="ARBA00012438"/>
    </source>
</evidence>
<dbReference type="HOGENOM" id="CLU_000445_114_44_11"/>
<dbReference type="Pfam" id="PF02518">
    <property type="entry name" value="HATPase_c"/>
    <property type="match status" value="1"/>
</dbReference>
<keyword evidence="6" id="KW-0902">Two-component regulatory system</keyword>
<dbReference type="InterPro" id="IPR036097">
    <property type="entry name" value="HisK_dim/P_sf"/>
</dbReference>
<keyword evidence="5 9" id="KW-0808">Transferase</keyword>
<comment type="catalytic activity">
    <reaction evidence="1">
        <text>ATP + protein L-histidine = ADP + protein N-phospho-L-histidine.</text>
        <dbReference type="EC" id="2.7.13.3"/>
    </reaction>
</comment>
<evidence type="ECO:0000256" key="1">
    <source>
        <dbReference type="ARBA" id="ARBA00000085"/>
    </source>
</evidence>
<evidence type="ECO:0000256" key="2">
    <source>
        <dbReference type="ARBA" id="ARBA00004236"/>
    </source>
</evidence>
<dbReference type="PROSITE" id="PS50109">
    <property type="entry name" value="HIS_KIN"/>
    <property type="match status" value="1"/>
</dbReference>
<dbReference type="PRINTS" id="PR00344">
    <property type="entry name" value="BCTRLSENSOR"/>
</dbReference>
<dbReference type="EMBL" id="AP012319">
    <property type="protein sequence ID" value="BAL89291.1"/>
    <property type="molecule type" value="Genomic_DNA"/>
</dbReference>
<dbReference type="InterPro" id="IPR000014">
    <property type="entry name" value="PAS"/>
</dbReference>
<dbReference type="PATRIC" id="fig|512565.3.peg.4056"/>
<dbReference type="InterPro" id="IPR029016">
    <property type="entry name" value="GAF-like_dom_sf"/>
</dbReference>
<dbReference type="PROSITE" id="PS50113">
    <property type="entry name" value="PAC"/>
    <property type="match status" value="1"/>
</dbReference>
<keyword evidence="10" id="KW-1185">Reference proteome</keyword>
<dbReference type="SMART" id="SM00065">
    <property type="entry name" value="GAF"/>
    <property type="match status" value="1"/>
</dbReference>